<organism evidence="1 2">
    <name type="scientific">Nocardioides marinus</name>
    <dbReference type="NCBI Taxonomy" id="374514"/>
    <lineage>
        <taxon>Bacteria</taxon>
        <taxon>Bacillati</taxon>
        <taxon>Actinomycetota</taxon>
        <taxon>Actinomycetes</taxon>
        <taxon>Propionibacteriales</taxon>
        <taxon>Nocardioidaceae</taxon>
        <taxon>Nocardioides</taxon>
    </lineage>
</organism>
<protein>
    <submittedName>
        <fullName evidence="1">Uncharacterized protein</fullName>
    </submittedName>
</protein>
<comment type="caution">
    <text evidence="1">The sequence shown here is derived from an EMBL/GenBank/DDBJ whole genome shotgun (WGS) entry which is preliminary data.</text>
</comment>
<sequence length="74" mass="8208">MSHLSGLPEEQDAPRVVLERTIRLVEDELRGESVEDVLARLHAELPDDLDVPEHNLRAAAEAIAEGRREDGSRG</sequence>
<gene>
    <name evidence="1" type="ORF">BKA05_003647</name>
</gene>
<evidence type="ECO:0000313" key="2">
    <source>
        <dbReference type="Proteomes" id="UP000537326"/>
    </source>
</evidence>
<dbReference type="EMBL" id="JACBZI010000001">
    <property type="protein sequence ID" value="NYI12132.1"/>
    <property type="molecule type" value="Genomic_DNA"/>
</dbReference>
<accession>A0A7Y9YIX3</accession>
<dbReference type="AlphaFoldDB" id="A0A7Y9YIX3"/>
<proteinExistence type="predicted"/>
<name>A0A7Y9YIX3_9ACTN</name>
<evidence type="ECO:0000313" key="1">
    <source>
        <dbReference type="EMBL" id="NYI12132.1"/>
    </source>
</evidence>
<reference evidence="1 2" key="1">
    <citation type="submission" date="2020-07" db="EMBL/GenBank/DDBJ databases">
        <title>Sequencing the genomes of 1000 actinobacteria strains.</title>
        <authorList>
            <person name="Klenk H.-P."/>
        </authorList>
    </citation>
    <scope>NUCLEOTIDE SEQUENCE [LARGE SCALE GENOMIC DNA]</scope>
    <source>
        <strain evidence="1 2">DSM 18248</strain>
    </source>
</reference>
<dbReference type="Proteomes" id="UP000537326">
    <property type="component" value="Unassembled WGS sequence"/>
</dbReference>
<dbReference type="RefSeq" id="WP_179532721.1">
    <property type="nucleotide sequence ID" value="NZ_BAAAPP010000001.1"/>
</dbReference>
<keyword evidence="2" id="KW-1185">Reference proteome</keyword>